<organism evidence="4 5">
    <name type="scientific">Tetrabaena socialis</name>
    <dbReference type="NCBI Taxonomy" id="47790"/>
    <lineage>
        <taxon>Eukaryota</taxon>
        <taxon>Viridiplantae</taxon>
        <taxon>Chlorophyta</taxon>
        <taxon>core chlorophytes</taxon>
        <taxon>Chlorophyceae</taxon>
        <taxon>CS clade</taxon>
        <taxon>Chlamydomonadales</taxon>
        <taxon>Tetrabaenaceae</taxon>
        <taxon>Tetrabaena</taxon>
    </lineage>
</organism>
<feature type="domain" description="EF-hand" evidence="3">
    <location>
        <begin position="12"/>
        <end position="47"/>
    </location>
</feature>
<evidence type="ECO:0000259" key="3">
    <source>
        <dbReference type="PROSITE" id="PS50222"/>
    </source>
</evidence>
<feature type="non-terminal residue" evidence="4">
    <location>
        <position position="1"/>
    </location>
</feature>
<evidence type="ECO:0000256" key="1">
    <source>
        <dbReference type="ARBA" id="ARBA00022837"/>
    </source>
</evidence>
<dbReference type="Gene3D" id="1.10.238.10">
    <property type="entry name" value="EF-hand"/>
    <property type="match status" value="1"/>
</dbReference>
<evidence type="ECO:0000256" key="2">
    <source>
        <dbReference type="SAM" id="MobiDB-lite"/>
    </source>
</evidence>
<proteinExistence type="predicted"/>
<dbReference type="GO" id="GO:0005509">
    <property type="term" value="F:calcium ion binding"/>
    <property type="evidence" value="ECO:0007669"/>
    <property type="project" value="InterPro"/>
</dbReference>
<evidence type="ECO:0000313" key="5">
    <source>
        <dbReference type="Proteomes" id="UP000236333"/>
    </source>
</evidence>
<gene>
    <name evidence="4" type="ORF">TSOC_014958</name>
</gene>
<dbReference type="OrthoDB" id="549568at2759"/>
<dbReference type="SMART" id="SM00054">
    <property type="entry name" value="EFh"/>
    <property type="match status" value="2"/>
</dbReference>
<sequence length="234" mass="23971">VLAALRERLSARGPGRLAAAFRDADTQGSGLVSRSDFLSVLQGMNLGSSGLVDDKVVDLMLSGLASPGGAAAAAVGGSSPAVPAQQQQQGLTVVISYSDFVNALRFGALPWRGYNRKLRHRVGGDPDQPFGPTGIIKGPPAAGYPAIKQRFYGAAAGGSGPNPGAQGREGGGGGPQVAAGGGSSLDSRWADLRAAFREADHNRDGVVEWGEFRAALKQVGARHGMQLSEEAVLQ</sequence>
<keyword evidence="5" id="KW-1185">Reference proteome</keyword>
<dbReference type="InterPro" id="IPR018247">
    <property type="entry name" value="EF_Hand_1_Ca_BS"/>
</dbReference>
<dbReference type="AlphaFoldDB" id="A0A2J7ZG79"/>
<reference evidence="4 5" key="1">
    <citation type="journal article" date="2017" name="Mol. Biol. Evol.">
        <title>The 4-celled Tetrabaena socialis nuclear genome reveals the essential components for genetic control of cell number at the origin of multicellularity in the volvocine lineage.</title>
        <authorList>
            <person name="Featherston J."/>
            <person name="Arakaki Y."/>
            <person name="Hanschen E.R."/>
            <person name="Ferris P.J."/>
            <person name="Michod R.E."/>
            <person name="Olson B.J.S.C."/>
            <person name="Nozaki H."/>
            <person name="Durand P.M."/>
        </authorList>
    </citation>
    <scope>NUCLEOTIDE SEQUENCE [LARGE SCALE GENOMIC DNA]</scope>
    <source>
        <strain evidence="4 5">NIES-571</strain>
    </source>
</reference>
<name>A0A2J7ZG79_9CHLO</name>
<dbReference type="Proteomes" id="UP000236333">
    <property type="component" value="Unassembled WGS sequence"/>
</dbReference>
<evidence type="ECO:0000313" key="4">
    <source>
        <dbReference type="EMBL" id="PNG99268.1"/>
    </source>
</evidence>
<dbReference type="EMBL" id="PGGS01003484">
    <property type="protein sequence ID" value="PNG99268.1"/>
    <property type="molecule type" value="Genomic_DNA"/>
</dbReference>
<dbReference type="PROSITE" id="PS50222">
    <property type="entry name" value="EF_HAND_2"/>
    <property type="match status" value="2"/>
</dbReference>
<dbReference type="PROSITE" id="PS00018">
    <property type="entry name" value="EF_HAND_1"/>
    <property type="match status" value="1"/>
</dbReference>
<accession>A0A2J7ZG79</accession>
<protein>
    <recommendedName>
        <fullName evidence="3">EF-hand domain-containing protein</fullName>
    </recommendedName>
</protein>
<dbReference type="InterPro" id="IPR011992">
    <property type="entry name" value="EF-hand-dom_pair"/>
</dbReference>
<keyword evidence="1" id="KW-0106">Calcium</keyword>
<dbReference type="Pfam" id="PF13202">
    <property type="entry name" value="EF-hand_5"/>
    <property type="match status" value="1"/>
</dbReference>
<dbReference type="SUPFAM" id="SSF47473">
    <property type="entry name" value="EF-hand"/>
    <property type="match status" value="1"/>
</dbReference>
<feature type="non-terminal residue" evidence="4">
    <location>
        <position position="234"/>
    </location>
</feature>
<comment type="caution">
    <text evidence="4">The sequence shown here is derived from an EMBL/GenBank/DDBJ whole genome shotgun (WGS) entry which is preliminary data.</text>
</comment>
<feature type="domain" description="EF-hand" evidence="3">
    <location>
        <begin position="187"/>
        <end position="222"/>
    </location>
</feature>
<dbReference type="InterPro" id="IPR002048">
    <property type="entry name" value="EF_hand_dom"/>
</dbReference>
<feature type="region of interest" description="Disordered" evidence="2">
    <location>
        <begin position="155"/>
        <end position="183"/>
    </location>
</feature>